<sequence>MVARLALVLAAGLAGAAGCSDEETASAPGPTGTPDITIVGPKDGACVAIGAPPDDPSADEPTIAIQVGVSQLLLRPPGTCGAYTQCGHLELSLDGKKNNAGSGRVIDVRLGALDPEERYGEHTITVAVVNDTGEPIL</sequence>
<keyword evidence="1" id="KW-0732">Signal</keyword>
<name>A0A150PBZ1_SORCE</name>
<evidence type="ECO:0008006" key="4">
    <source>
        <dbReference type="Google" id="ProtNLM"/>
    </source>
</evidence>
<gene>
    <name evidence="2" type="ORF">BE08_01375</name>
</gene>
<dbReference type="Proteomes" id="UP000075420">
    <property type="component" value="Unassembled WGS sequence"/>
</dbReference>
<dbReference type="AlphaFoldDB" id="A0A150PBZ1"/>
<accession>A0A150PBZ1</accession>
<organism evidence="2 3">
    <name type="scientific">Sorangium cellulosum</name>
    <name type="common">Polyangium cellulosum</name>
    <dbReference type="NCBI Taxonomy" id="56"/>
    <lineage>
        <taxon>Bacteria</taxon>
        <taxon>Pseudomonadati</taxon>
        <taxon>Myxococcota</taxon>
        <taxon>Polyangia</taxon>
        <taxon>Polyangiales</taxon>
        <taxon>Polyangiaceae</taxon>
        <taxon>Sorangium</taxon>
    </lineage>
</organism>
<proteinExistence type="predicted"/>
<feature type="non-terminal residue" evidence="2">
    <location>
        <position position="137"/>
    </location>
</feature>
<evidence type="ECO:0000313" key="2">
    <source>
        <dbReference type="EMBL" id="KYF53205.1"/>
    </source>
</evidence>
<feature type="signal peptide" evidence="1">
    <location>
        <begin position="1"/>
        <end position="16"/>
    </location>
</feature>
<evidence type="ECO:0000256" key="1">
    <source>
        <dbReference type="SAM" id="SignalP"/>
    </source>
</evidence>
<dbReference type="PROSITE" id="PS51257">
    <property type="entry name" value="PROKAR_LIPOPROTEIN"/>
    <property type="match status" value="1"/>
</dbReference>
<protein>
    <recommendedName>
        <fullName evidence="4">Secreted protein</fullName>
    </recommendedName>
</protein>
<evidence type="ECO:0000313" key="3">
    <source>
        <dbReference type="Proteomes" id="UP000075420"/>
    </source>
</evidence>
<dbReference type="EMBL" id="JELY01002233">
    <property type="protein sequence ID" value="KYF53205.1"/>
    <property type="molecule type" value="Genomic_DNA"/>
</dbReference>
<feature type="chain" id="PRO_5007565440" description="Secreted protein" evidence="1">
    <location>
        <begin position="17"/>
        <end position="137"/>
    </location>
</feature>
<comment type="caution">
    <text evidence="2">The sequence shown here is derived from an EMBL/GenBank/DDBJ whole genome shotgun (WGS) entry which is preliminary data.</text>
</comment>
<reference evidence="2 3" key="1">
    <citation type="submission" date="2014-02" db="EMBL/GenBank/DDBJ databases">
        <title>The small core and large imbalanced accessory genome model reveals a collaborative survival strategy of Sorangium cellulosum strains in nature.</title>
        <authorList>
            <person name="Han K."/>
            <person name="Peng R."/>
            <person name="Blom J."/>
            <person name="Li Y.-Z."/>
        </authorList>
    </citation>
    <scope>NUCLEOTIDE SEQUENCE [LARGE SCALE GENOMIC DNA]</scope>
    <source>
        <strain evidence="2 3">So0157-25</strain>
    </source>
</reference>